<protein>
    <submittedName>
        <fullName evidence="4">Cyclase</fullName>
    </submittedName>
    <submittedName>
        <fullName evidence="5">Ubiquinone-binding protein</fullName>
    </submittedName>
</protein>
<evidence type="ECO:0000313" key="6">
    <source>
        <dbReference type="Proteomes" id="UP000033664"/>
    </source>
</evidence>
<dbReference type="Pfam" id="PF03364">
    <property type="entry name" value="Polyketide_cyc"/>
    <property type="match status" value="1"/>
</dbReference>
<sequence length="147" mass="16788">MPQIEKSALVMYSSQEMFDLVNDVDAYPQFLPHCSDSKVFAQGDNTMRAGLEISKAGLKKWFTTENKLDEQAYTIALQLVDGPFKHLHGHWHFKPLDEHACKVSLKLEFEFASKLVEMAFGRIFNDVAKNMVKAFTQRAKVVYGERA</sequence>
<dbReference type="PATRIC" id="fig|151081.8.peg.220"/>
<dbReference type="SUPFAM" id="SSF55961">
    <property type="entry name" value="Bet v1-like"/>
    <property type="match status" value="1"/>
</dbReference>
<dbReference type="GeneID" id="58227746"/>
<evidence type="ECO:0000259" key="3">
    <source>
        <dbReference type="Pfam" id="PF03364"/>
    </source>
</evidence>
<dbReference type="AlphaFoldDB" id="A0A0F4Q3I9"/>
<gene>
    <name evidence="5" type="ORF">CWC05_07395</name>
    <name evidence="4" type="ORF">TW72_04495</name>
</gene>
<dbReference type="GO" id="GO:0045333">
    <property type="term" value="P:cellular respiration"/>
    <property type="evidence" value="ECO:0007669"/>
    <property type="project" value="InterPro"/>
</dbReference>
<evidence type="ECO:0000256" key="2">
    <source>
        <dbReference type="ARBA" id="ARBA00022649"/>
    </source>
</evidence>
<keyword evidence="5" id="KW-0830">Ubiquinone</keyword>
<dbReference type="Gene3D" id="3.30.530.20">
    <property type="match status" value="1"/>
</dbReference>
<comment type="caution">
    <text evidence="4">The sequence shown here is derived from an EMBL/GenBank/DDBJ whole genome shotgun (WGS) entry which is preliminary data.</text>
</comment>
<dbReference type="PANTHER" id="PTHR12901">
    <property type="entry name" value="SPERM PROTEIN HOMOLOG"/>
    <property type="match status" value="1"/>
</dbReference>
<dbReference type="CDD" id="cd07813">
    <property type="entry name" value="COQ10p_like"/>
    <property type="match status" value="1"/>
</dbReference>
<dbReference type="InterPro" id="IPR005031">
    <property type="entry name" value="COQ10_START"/>
</dbReference>
<dbReference type="STRING" id="151081.TW72_04495"/>
<dbReference type="InterPro" id="IPR023393">
    <property type="entry name" value="START-like_dom_sf"/>
</dbReference>
<organism evidence="4 6">
    <name type="scientific">Pseudoalteromonas ruthenica</name>
    <dbReference type="NCBI Taxonomy" id="151081"/>
    <lineage>
        <taxon>Bacteria</taxon>
        <taxon>Pseudomonadati</taxon>
        <taxon>Pseudomonadota</taxon>
        <taxon>Gammaproteobacteria</taxon>
        <taxon>Alteromonadales</taxon>
        <taxon>Pseudoalteromonadaceae</taxon>
        <taxon>Pseudoalteromonas</taxon>
    </lineage>
</organism>
<dbReference type="GO" id="GO:0048039">
    <property type="term" value="F:ubiquinone binding"/>
    <property type="evidence" value="ECO:0007669"/>
    <property type="project" value="InterPro"/>
</dbReference>
<keyword evidence="2" id="KW-1277">Toxin-antitoxin system</keyword>
<dbReference type="EMBL" id="JXXZ01000004">
    <property type="protein sequence ID" value="KJZ01112.1"/>
    <property type="molecule type" value="Genomic_DNA"/>
</dbReference>
<dbReference type="InterPro" id="IPR044996">
    <property type="entry name" value="COQ10-like"/>
</dbReference>
<reference evidence="7" key="3">
    <citation type="submission" date="2019-06" db="EMBL/GenBank/DDBJ databases">
        <title>Co-occurence of chitin degradation, pigmentation and bioactivity in marine Pseudoalteromonas.</title>
        <authorList>
            <person name="Sonnenschein E.C."/>
            <person name="Bech P.K."/>
        </authorList>
    </citation>
    <scope>NUCLEOTIDE SEQUENCE [LARGE SCALE GENOMIC DNA]</scope>
    <source>
        <strain evidence="7">S2897</strain>
    </source>
</reference>
<feature type="domain" description="Coenzyme Q-binding protein COQ10 START" evidence="3">
    <location>
        <begin position="12"/>
        <end position="136"/>
    </location>
</feature>
<keyword evidence="6" id="KW-1185">Reference proteome</keyword>
<reference evidence="4 6" key="1">
    <citation type="journal article" date="2015" name="BMC Genomics">
        <title>Genome mining reveals unlocked bioactive potential of marine Gram-negative bacteria.</title>
        <authorList>
            <person name="Machado H."/>
            <person name="Sonnenschein E.C."/>
            <person name="Melchiorsen J."/>
            <person name="Gram L."/>
        </authorList>
    </citation>
    <scope>NUCLEOTIDE SEQUENCE [LARGE SCALE GENOMIC DNA]</scope>
    <source>
        <strain evidence="4 6">S3137</strain>
    </source>
</reference>
<reference evidence="5 7" key="2">
    <citation type="submission" date="2017-12" db="EMBL/GenBank/DDBJ databases">
        <authorList>
            <person name="Paulsen S."/>
            <person name="Gram L.K."/>
        </authorList>
    </citation>
    <scope>NUCLEOTIDE SEQUENCE [LARGE SCALE GENOMIC DNA]</scope>
    <source>
        <strain evidence="5 7">S2897</strain>
    </source>
</reference>
<dbReference type="Proteomes" id="UP000033664">
    <property type="component" value="Unassembled WGS sequence"/>
</dbReference>
<dbReference type="PANTHER" id="PTHR12901:SF10">
    <property type="entry name" value="COENZYME Q-BINDING PROTEIN COQ10, MITOCHONDRIAL"/>
    <property type="match status" value="1"/>
</dbReference>
<comment type="similarity">
    <text evidence="1">Belongs to the ribosome association toxin RatA family.</text>
</comment>
<dbReference type="RefSeq" id="WP_022945739.1">
    <property type="nucleotide sequence ID" value="NZ_CP023396.1"/>
</dbReference>
<evidence type="ECO:0000313" key="7">
    <source>
        <dbReference type="Proteomes" id="UP000305874"/>
    </source>
</evidence>
<reference evidence="5" key="4">
    <citation type="submission" date="2019-09" db="EMBL/GenBank/DDBJ databases">
        <title>Co-occurence of chitin degradation, pigmentation and bioactivity in marine Pseudoalteromonas.</title>
        <authorList>
            <person name="Sonnenschein E.C."/>
            <person name="Bech P.K."/>
        </authorList>
    </citation>
    <scope>NUCLEOTIDE SEQUENCE</scope>
    <source>
        <strain evidence="5">S2897</strain>
    </source>
</reference>
<name>A0A0F4Q3I9_9GAMM</name>
<proteinExistence type="inferred from homology"/>
<accession>A0A0F4Q3I9</accession>
<dbReference type="eggNOG" id="COG2867">
    <property type="taxonomic scope" value="Bacteria"/>
</dbReference>
<evidence type="ECO:0000313" key="5">
    <source>
        <dbReference type="EMBL" id="TMP87670.1"/>
    </source>
</evidence>
<evidence type="ECO:0000313" key="4">
    <source>
        <dbReference type="EMBL" id="KJZ01112.1"/>
    </source>
</evidence>
<dbReference type="EMBL" id="PNCG01000005">
    <property type="protein sequence ID" value="TMP87670.1"/>
    <property type="molecule type" value="Genomic_DNA"/>
</dbReference>
<dbReference type="Proteomes" id="UP000305874">
    <property type="component" value="Unassembled WGS sequence"/>
</dbReference>
<evidence type="ECO:0000256" key="1">
    <source>
        <dbReference type="ARBA" id="ARBA00008918"/>
    </source>
</evidence>
<dbReference type="OrthoDB" id="9804759at2"/>